<dbReference type="GO" id="GO:0006313">
    <property type="term" value="P:DNA transposition"/>
    <property type="evidence" value="ECO:0007669"/>
    <property type="project" value="InterPro"/>
</dbReference>
<evidence type="ECO:0000313" key="3">
    <source>
        <dbReference type="Proteomes" id="UP000430146"/>
    </source>
</evidence>
<reference evidence="2 3" key="1">
    <citation type="submission" date="2019-11" db="EMBL/GenBank/DDBJ databases">
        <authorList>
            <person name="Holert J."/>
        </authorList>
    </citation>
    <scope>NUCLEOTIDE SEQUENCE [LARGE SCALE GENOMIC DNA]</scope>
    <source>
        <strain evidence="2">BC8_1</strain>
    </source>
</reference>
<dbReference type="Proteomes" id="UP000430146">
    <property type="component" value="Unassembled WGS sequence"/>
</dbReference>
<organism evidence="2 3">
    <name type="scientific">Mycolicibacterium vanbaalenii</name>
    <name type="common">Mycobacterium vanbaalenii</name>
    <dbReference type="NCBI Taxonomy" id="110539"/>
    <lineage>
        <taxon>Bacteria</taxon>
        <taxon>Bacillati</taxon>
        <taxon>Actinomycetota</taxon>
        <taxon>Actinomycetes</taxon>
        <taxon>Mycobacteriales</taxon>
        <taxon>Mycobacteriaceae</taxon>
        <taxon>Mycolicibacterium</taxon>
    </lineage>
</organism>
<dbReference type="AlphaFoldDB" id="A0A5S9R3A7"/>
<dbReference type="Gene3D" id="3.30.70.1290">
    <property type="entry name" value="Transposase IS200-like"/>
    <property type="match status" value="1"/>
</dbReference>
<dbReference type="Pfam" id="PF01797">
    <property type="entry name" value="Y1_Tnp"/>
    <property type="match status" value="1"/>
</dbReference>
<dbReference type="SUPFAM" id="SSF143422">
    <property type="entry name" value="Transposase IS200-like"/>
    <property type="match status" value="1"/>
</dbReference>
<accession>A0A5S9R3A7</accession>
<dbReference type="PANTHER" id="PTHR33360:SF2">
    <property type="entry name" value="TRANSPOSASE FOR INSERTION SEQUENCE ELEMENT IS200"/>
    <property type="match status" value="1"/>
</dbReference>
<sequence length="151" mass="17193">MSDTRTTLTTVTATTSELELRRGRSSTTPLHAHLVFVTKYRCPVFTDRLLTDCLQLMAAVCTDVGAELREFNGEADHVHLLVHYLPNISISALVNRLKGVSSRRLRQRYPNHVRKYLWGNHFWSPSYFAASCGGAPLSIMKQYIEQQDRPD</sequence>
<dbReference type="InterPro" id="IPR002686">
    <property type="entry name" value="Transposase_17"/>
</dbReference>
<dbReference type="EMBL" id="CACSIP010000025">
    <property type="protein sequence ID" value="CAA0126575.1"/>
    <property type="molecule type" value="Genomic_DNA"/>
</dbReference>
<dbReference type="InterPro" id="IPR036515">
    <property type="entry name" value="Transposase_17_sf"/>
</dbReference>
<dbReference type="SMART" id="SM01321">
    <property type="entry name" value="Y1_Tnp"/>
    <property type="match status" value="1"/>
</dbReference>
<gene>
    <name evidence="2" type="ORF">AELLOGFF_04870</name>
</gene>
<keyword evidence="3" id="KW-1185">Reference proteome</keyword>
<dbReference type="GO" id="GO:0004803">
    <property type="term" value="F:transposase activity"/>
    <property type="evidence" value="ECO:0007669"/>
    <property type="project" value="InterPro"/>
</dbReference>
<dbReference type="GO" id="GO:0003677">
    <property type="term" value="F:DNA binding"/>
    <property type="evidence" value="ECO:0007669"/>
    <property type="project" value="InterPro"/>
</dbReference>
<feature type="domain" description="Transposase IS200-like" evidence="1">
    <location>
        <begin position="27"/>
        <end position="147"/>
    </location>
</feature>
<evidence type="ECO:0000313" key="2">
    <source>
        <dbReference type="EMBL" id="CAA0126575.1"/>
    </source>
</evidence>
<protein>
    <recommendedName>
        <fullName evidence="1">Transposase IS200-like domain-containing protein</fullName>
    </recommendedName>
</protein>
<dbReference type="PANTHER" id="PTHR33360">
    <property type="entry name" value="TRANSPOSASE FOR INSERTION SEQUENCE ELEMENT IS200"/>
    <property type="match status" value="1"/>
</dbReference>
<name>A0A5S9R3A7_MYCVN</name>
<proteinExistence type="predicted"/>
<dbReference type="NCBIfam" id="NF033573">
    <property type="entry name" value="transpos_IS200"/>
    <property type="match status" value="1"/>
</dbReference>
<evidence type="ECO:0000259" key="1">
    <source>
        <dbReference type="SMART" id="SM01321"/>
    </source>
</evidence>